<feature type="region of interest" description="Disordered" evidence="1">
    <location>
        <begin position="3058"/>
        <end position="3097"/>
    </location>
</feature>
<proteinExistence type="predicted"/>
<feature type="compositionally biased region" description="Polar residues" evidence="1">
    <location>
        <begin position="2720"/>
        <end position="2734"/>
    </location>
</feature>
<dbReference type="Gene3D" id="1.25.40.10">
    <property type="entry name" value="Tetratricopeptide repeat domain"/>
    <property type="match status" value="1"/>
</dbReference>
<dbReference type="SUPFAM" id="SSF52540">
    <property type="entry name" value="P-loop containing nucleoside triphosphate hydrolases"/>
    <property type="match status" value="1"/>
</dbReference>
<gene>
    <name evidence="3" type="ORF">CcCBS67573_g03443</name>
</gene>
<dbReference type="PANTHER" id="PTHR21529:SF4">
    <property type="entry name" value="TPR AND ANKYRIN REPEAT-CONTAINING PROTEIN 1"/>
    <property type="match status" value="1"/>
</dbReference>
<dbReference type="SUPFAM" id="SSF81901">
    <property type="entry name" value="HCP-like"/>
    <property type="match status" value="1"/>
</dbReference>
<dbReference type="OrthoDB" id="3156807at2759"/>
<dbReference type="InterPro" id="IPR006597">
    <property type="entry name" value="Sel1-like"/>
</dbReference>
<organism evidence="3 4">
    <name type="scientific">Chytriomyces confervae</name>
    <dbReference type="NCBI Taxonomy" id="246404"/>
    <lineage>
        <taxon>Eukaryota</taxon>
        <taxon>Fungi</taxon>
        <taxon>Fungi incertae sedis</taxon>
        <taxon>Chytridiomycota</taxon>
        <taxon>Chytridiomycota incertae sedis</taxon>
        <taxon>Chytridiomycetes</taxon>
        <taxon>Chytridiales</taxon>
        <taxon>Chytriomycetaceae</taxon>
        <taxon>Chytriomyces</taxon>
    </lineage>
</organism>
<keyword evidence="4" id="KW-1185">Reference proteome</keyword>
<dbReference type="Gene3D" id="3.40.50.300">
    <property type="entry name" value="P-loop containing nucleotide triphosphate hydrolases"/>
    <property type="match status" value="1"/>
</dbReference>
<dbReference type="Proteomes" id="UP000320333">
    <property type="component" value="Unassembled WGS sequence"/>
</dbReference>
<dbReference type="SMART" id="SM00671">
    <property type="entry name" value="SEL1"/>
    <property type="match status" value="4"/>
</dbReference>
<evidence type="ECO:0000313" key="4">
    <source>
        <dbReference type="Proteomes" id="UP000320333"/>
    </source>
</evidence>
<dbReference type="STRING" id="246404.A0A507FIS4"/>
<dbReference type="InterPro" id="IPR027417">
    <property type="entry name" value="P-loop_NTPase"/>
</dbReference>
<comment type="caution">
    <text evidence="3">The sequence shown here is derived from an EMBL/GenBank/DDBJ whole genome shotgun (WGS) entry which is preliminary data.</text>
</comment>
<feature type="signal peptide" evidence="2">
    <location>
        <begin position="1"/>
        <end position="21"/>
    </location>
</feature>
<feature type="compositionally biased region" description="Polar residues" evidence="1">
    <location>
        <begin position="2796"/>
        <end position="2810"/>
    </location>
</feature>
<accession>A0A507FIS4</accession>
<dbReference type="InterPro" id="IPR011990">
    <property type="entry name" value="TPR-like_helical_dom_sf"/>
</dbReference>
<name>A0A507FIS4_9FUNG</name>
<evidence type="ECO:0000256" key="2">
    <source>
        <dbReference type="SAM" id="SignalP"/>
    </source>
</evidence>
<sequence length="3097" mass="342795">MLVYDASVILLLLTLPHLILQAAPVSSEQKRDQPQILNSVGDACGRFISADNDSPNDPICNPVNLTCLLAKLPDIRPISRVKGGFTHRGRGNIIPGRRDSDSQGRLGIIRGHGPVLPPSDDQDHSGNSDGSTGSNLLWGDQDYKDVNDIVAAESTRLGQCVIKHGKLGEACGTFVQPSVVCEPNLVCAFDLKYPPQNAEYVDYQEEEQTAAIGTEMVSPSAVIEVQVGDSGEVMSPGVKGACVPVVEAVGGSCFGARKYPPHCSEGLECSVGISSLTEGVCVNATTRMASSSSRTLPSPNADAAFSNESSAMSVWLSLIGREGEAALRCLSGIVDASSDQSTRALFLSAVPSADPREILLSSIPIRAFLIIHAALADCQRRISTTAEHSLFLPTHTKKGKAPANSIMAYRVDLRAEQLAILAALPENLSIDRKGRPINVKPHSALGAKFLMKSKPSEEVVSLHYKRMREFFKSHILDDSIAFVKLTTTDNPIVSNALCDASAWLFPDSCTGCMNYRLQQSFSQRILALSMTPDTLEAQSIPLNQSKAEKDLLLSRDEQLCLSNLHFQSPTTVEAIRPMLKYIAARFDPDDPIEFHSHICRSLHSSPVTLSTLYLLMWGSCQGSLLIQIEGRGNMGPLSVYDDVKGPELNLRERKTQSKMSDVSLDESNLEVQNIDHPDTTVKHEDTEFDLTESSALVNIRKHARDLLVSNQQEYTDSILKAAPLGALWTLHLHDKAHSTLRRMGKKSAGSLIPALMNLMMIANGMWTSGTACALVAKTAVVLYEAKVLNNLRIVWQVDVAYLEAPRCYSQVIKVWCIGNHAHVITAVKYVTGAQRAYSQERINRCKLRKEENGIVHPVIFNEDCQDGKVDFKLSISEDDNDQVTLLKIHEASVTAKFIPFSKMFMRLLLSGPNASVDCEFPFAVSEQEAEILNYDRSVIVIGRSGTGKTSCSLFRLLANLHSRRVDFRMNRGYHSHPSAFIPRPLQADKEPSMPRKFAFRQIFVTASPKFCRRVKVYFKRLLHSVDPGDITLSYVQEVLDQILNGSPSFSSNDAAPVGDGDNPSIDDADLDYDASETVDDGQDVYSSDADFNLPDSFGDLRDADFPLFVHYKKLISMIRVFLGLKEDVALVEEDDAERNVDYERFNEIYTSLDKKLTNGLDVSLAFSEIMGVIKGHQTAARTLLGTLSREEYCGLSTRRSGHALQKEGDRNRMYDVFEAYNAKKLERHQLFVNKKLEAKYVPREFDEQDRANEINRVLHKMTENNDPNLSAILVNQVYLDEVQDLTMAQILPLVTLCSDPKHGLMFAGDTAQVIHRGSVFRFQDLSSMIYQELMPKKAITEAPKQFTLTKNYRSHDGILAVAASVLDILTDLFPNSIDKLKREIGAIAGPQPVLVTDSQGENGIVDFLRGGKSDGEPIEFGAGQVILVRSLKEAVELKTGLTKGYALILTVEQAKGMEFRDVVLYNLITSSSASEQQWRVLLSQLPERFEGAPKFDVEKHNILSAELKILYTAVTRARSRLWVFEKDSKKSDPLFKIWHTKNLVVTSDDARSGKFTSVDSTYEEWTAQGRRLFEEEMYADALRCFQRGLAVANRGNESADTLQCEARLKLVEARALSDATSTEAKSLFYEAGELLRRANQMSRLPAIHLIEAAQCYEICEKHMKASEVYEMIPNPPKEAAQCFRRVRKFDLAGQTLERLNDLPGALQDYIQSPSCSEKALNLVARLKKANRSPDLLTLEQVSTAALANPLLSRKEKVTAIEILPDPDIRKGLFRNQGMYSELSKLAISTRDYHSAGRVMDIEMGDLQEAGRIYKRIGGMTGWLLASECLGRLFWIHVTPAIEAMFCGDSSKMQGLDAVSEIGKNSLLNESIKEMKKFKAMYGKTDPALQTVRWLEIEEAMDPFINRVHNVQTERNFTGSSTSNVSEVLLTMRINVAQDLKLFMKPKRFLGFLNVIDETAWLEGVRCLFFLLQSVVVGLRKRSNTASVGSGVDLAHSILPTGMLRKLSFSNQEYYFKQVDALFGVPSVYFDSKRLVHQSMFEPQAFDIWKKKLGVRLDVSGRAIVDSKEFYSLASQSISASALNLFKLFIDRFSKLATFGSICMRTFIYDSRCTATACPNVHISRQIEAKDFTECRVDAIADLTILSHMTSGMLSNRSAAFEELQTKLLHCVTATLNSWECLSQSALPHRAMNVIYSFLLKTIFSCSAISAVPFDVERFLGGSLLLGPSRSQVLVASFHQGVEVIERSAQGKTNEEYPSLQIARNVLPKIYYCATTTAVFEFISIASELLEVYAKPRQYSSIVNGLNALCTMAELLMVALLSSTRVAFILPERLLEATIKRIPGMFNNSIEHRLQNHITSVMERIDELLGIYKAAVHENVLLRLAYISMLLNQHSSDLKRPAVGIPAWVTERDGWDILKRLSVVEQDAMVLVWREKVRSTDSHMKNAILVCSLSLEVPFNDSREFKDLVASIQTLNSETVTSMTKNDDPFSESSESNGEERISDSAPPCDDAARTSLTNDAYFKLHKAGAESGDVQSKFVLGMLYLNGSKQSPTDQAIALSWLLQAHVGGHSNATLQLGNLFFEGTHYPKDYKKATSYYLALMRSENTLMDPEITMVQVNLGRCYYQGGFGIQKNVEKAVKFFDRAAEAGNSSAQFYLAGCYARGDSVQKDQKKALALYEKASLQGHKHAAAVLRKLTSSGSPTEVKTFPVGSDSEDDISPVQSNKNISQLSKALSNKGRVSERDLHSTLPPQAKKGKPATSESAKLSPDPSEDTSADEDMPFLLSDSSDDEKASKIPSNKSQMQNPQVDSNSRDKGIAAGGVSVASKKPVPAGQSKLIEKTKVPAKTESNSSRKPVTFKNAVTVEPGKPGKEIQNKKDAPLNEQTSATPIKLVSRNALPKVEKPVATPATQTKAANKILKWWLAMKARQKLDGINNRMPRIFAALRLWPKSRTEYLNAYLNDAMPIYLELLEVYGGLEKHCVMPATAGTNIDDMKLYFEAIDLREKAIHLMTDLDPHQSSHLIKQPSALKATVLTGNAVLERIKVLITSDSNVIESGVGQSSASNILPPEVPVAPPNTQSSSALKAKAASKKKKRRK</sequence>
<evidence type="ECO:0008006" key="5">
    <source>
        <dbReference type="Google" id="ProtNLM"/>
    </source>
</evidence>
<feature type="region of interest" description="Disordered" evidence="1">
    <location>
        <begin position="89"/>
        <end position="137"/>
    </location>
</feature>
<protein>
    <recommendedName>
        <fullName evidence="5">UvrD-like helicase ATP-binding domain-containing protein</fullName>
    </recommendedName>
</protein>
<reference evidence="3 4" key="1">
    <citation type="journal article" date="2019" name="Sci. Rep.">
        <title>Comparative genomics of chytrid fungi reveal insights into the obligate biotrophic and pathogenic lifestyle of Synchytrium endobioticum.</title>
        <authorList>
            <person name="van de Vossenberg B.T.L.H."/>
            <person name="Warris S."/>
            <person name="Nguyen H.D.T."/>
            <person name="van Gent-Pelzer M.P.E."/>
            <person name="Joly D.L."/>
            <person name="van de Geest H.C."/>
            <person name="Bonants P.J.M."/>
            <person name="Smith D.S."/>
            <person name="Levesque C.A."/>
            <person name="van der Lee T.A.J."/>
        </authorList>
    </citation>
    <scope>NUCLEOTIDE SEQUENCE [LARGE SCALE GENOMIC DNA]</scope>
    <source>
        <strain evidence="3 4">CBS 675.73</strain>
    </source>
</reference>
<feature type="compositionally biased region" description="Basic residues" evidence="1">
    <location>
        <begin position="3088"/>
        <end position="3097"/>
    </location>
</feature>
<evidence type="ECO:0000256" key="1">
    <source>
        <dbReference type="SAM" id="MobiDB-lite"/>
    </source>
</evidence>
<dbReference type="PANTHER" id="PTHR21529">
    <property type="entry name" value="MAMMARY TURMOR VIRUS RECEPTOR HOMOLOG 1, 2 MTVR1, 2"/>
    <property type="match status" value="1"/>
</dbReference>
<dbReference type="InterPro" id="IPR039904">
    <property type="entry name" value="TRANK1"/>
</dbReference>
<feature type="region of interest" description="Disordered" evidence="1">
    <location>
        <begin position="2479"/>
        <end position="2509"/>
    </location>
</feature>
<keyword evidence="2" id="KW-0732">Signal</keyword>
<feature type="compositionally biased region" description="Acidic residues" evidence="1">
    <location>
        <begin position="2770"/>
        <end position="2780"/>
    </location>
</feature>
<feature type="region of interest" description="Disordered" evidence="1">
    <location>
        <begin position="2701"/>
        <end position="2856"/>
    </location>
</feature>
<dbReference type="EMBL" id="QEAP01000087">
    <property type="protein sequence ID" value="TPX75288.1"/>
    <property type="molecule type" value="Genomic_DNA"/>
</dbReference>
<dbReference type="Pfam" id="PF08238">
    <property type="entry name" value="Sel1"/>
    <property type="match status" value="4"/>
</dbReference>
<feature type="chain" id="PRO_5021349458" description="UvrD-like helicase ATP-binding domain-containing protein" evidence="2">
    <location>
        <begin position="22"/>
        <end position="3097"/>
    </location>
</feature>
<evidence type="ECO:0000313" key="3">
    <source>
        <dbReference type="EMBL" id="TPX75288.1"/>
    </source>
</evidence>